<accession>A0AAP0GQ78</accession>
<dbReference type="Pfam" id="PF03171">
    <property type="entry name" value="2OG-FeII_Oxy"/>
    <property type="match status" value="1"/>
</dbReference>
<evidence type="ECO:0000256" key="3">
    <source>
        <dbReference type="ARBA" id="ARBA00023002"/>
    </source>
</evidence>
<protein>
    <recommendedName>
        <fullName evidence="5">Fe2OG dioxygenase domain-containing protein</fullName>
    </recommendedName>
</protein>
<dbReference type="GO" id="GO:0046872">
    <property type="term" value="F:metal ion binding"/>
    <property type="evidence" value="ECO:0007669"/>
    <property type="project" value="UniProtKB-KW"/>
</dbReference>
<evidence type="ECO:0000256" key="1">
    <source>
        <dbReference type="ARBA" id="ARBA00008056"/>
    </source>
</evidence>
<keyword evidence="4" id="KW-0408">Iron</keyword>
<evidence type="ECO:0000259" key="5">
    <source>
        <dbReference type="PROSITE" id="PS51471"/>
    </source>
</evidence>
<comment type="caution">
    <text evidence="6">The sequence shown here is derived from an EMBL/GenBank/DDBJ whole genome shotgun (WGS) entry which is preliminary data.</text>
</comment>
<organism evidence="6 7">
    <name type="scientific">Deinandra increscens subsp. villosa</name>
    <dbReference type="NCBI Taxonomy" id="3103831"/>
    <lineage>
        <taxon>Eukaryota</taxon>
        <taxon>Viridiplantae</taxon>
        <taxon>Streptophyta</taxon>
        <taxon>Embryophyta</taxon>
        <taxon>Tracheophyta</taxon>
        <taxon>Spermatophyta</taxon>
        <taxon>Magnoliopsida</taxon>
        <taxon>eudicotyledons</taxon>
        <taxon>Gunneridae</taxon>
        <taxon>Pentapetalae</taxon>
        <taxon>asterids</taxon>
        <taxon>campanulids</taxon>
        <taxon>Asterales</taxon>
        <taxon>Asteraceae</taxon>
        <taxon>Asteroideae</taxon>
        <taxon>Heliantheae alliance</taxon>
        <taxon>Madieae</taxon>
        <taxon>Madiinae</taxon>
        <taxon>Deinandra</taxon>
    </lineage>
</organism>
<reference evidence="6 7" key="1">
    <citation type="submission" date="2024-04" db="EMBL/GenBank/DDBJ databases">
        <title>The reference genome of an endangered Asteraceae, Deinandra increscens subsp. villosa, native to the Central Coast of California.</title>
        <authorList>
            <person name="Guilliams M."/>
            <person name="Hasenstab-Lehman K."/>
            <person name="Meyer R."/>
            <person name="Mcevoy S."/>
        </authorList>
    </citation>
    <scope>NUCLEOTIDE SEQUENCE [LARGE SCALE GENOMIC DNA]</scope>
    <source>
        <tissue evidence="6">Leaf</tissue>
    </source>
</reference>
<feature type="domain" description="Fe2OG dioxygenase" evidence="5">
    <location>
        <begin position="29"/>
        <end position="140"/>
    </location>
</feature>
<proteinExistence type="inferred from homology"/>
<dbReference type="SUPFAM" id="SSF51197">
    <property type="entry name" value="Clavaminate synthase-like"/>
    <property type="match status" value="1"/>
</dbReference>
<evidence type="ECO:0000313" key="6">
    <source>
        <dbReference type="EMBL" id="KAK9059023.1"/>
    </source>
</evidence>
<dbReference type="InterPro" id="IPR044861">
    <property type="entry name" value="IPNS-like_FE2OG_OXY"/>
</dbReference>
<dbReference type="PROSITE" id="PS51471">
    <property type="entry name" value="FE2OG_OXY"/>
    <property type="match status" value="1"/>
</dbReference>
<keyword evidence="2" id="KW-0479">Metal-binding</keyword>
<keyword evidence="7" id="KW-1185">Reference proteome</keyword>
<evidence type="ECO:0000256" key="2">
    <source>
        <dbReference type="ARBA" id="ARBA00022723"/>
    </source>
</evidence>
<comment type="similarity">
    <text evidence="1">Belongs to the iron/ascorbate-dependent oxidoreductase family.</text>
</comment>
<dbReference type="AlphaFoldDB" id="A0AAP0GQ78"/>
<evidence type="ECO:0000256" key="4">
    <source>
        <dbReference type="ARBA" id="ARBA00023004"/>
    </source>
</evidence>
<keyword evidence="3" id="KW-0560">Oxidoreductase</keyword>
<dbReference type="Proteomes" id="UP001408789">
    <property type="component" value="Unassembled WGS sequence"/>
</dbReference>
<dbReference type="Gene3D" id="2.60.120.330">
    <property type="entry name" value="B-lactam Antibiotic, Isopenicillin N Synthase, Chain"/>
    <property type="match status" value="1"/>
</dbReference>
<dbReference type="InterPro" id="IPR027443">
    <property type="entry name" value="IPNS-like_sf"/>
</dbReference>
<dbReference type="EMBL" id="JBCNJP010000021">
    <property type="protein sequence ID" value="KAK9059023.1"/>
    <property type="molecule type" value="Genomic_DNA"/>
</dbReference>
<sequence length="162" mass="18103">MKLEICLFELISEALGLDPNHLSDMGCADGLALLGHYYPSCPQPELTISTQDHTDNDFITILQDHIGGLKLFYQDQWTNIPPTPGALVVNAKDYLQTPPSHSETNFIVADYKQQVCEFQHKVVANQVGPRVFVAAFFTTGPIETLKVYELIIELLSEDNPVR</sequence>
<dbReference type="GO" id="GO:0051213">
    <property type="term" value="F:dioxygenase activity"/>
    <property type="evidence" value="ECO:0007669"/>
    <property type="project" value="UniProtKB-ARBA"/>
</dbReference>
<gene>
    <name evidence="6" type="ORF">SSX86_021642</name>
</gene>
<dbReference type="InterPro" id="IPR005123">
    <property type="entry name" value="Oxoglu/Fe-dep_dioxygenase_dom"/>
</dbReference>
<name>A0AAP0GQ78_9ASTR</name>
<evidence type="ECO:0000313" key="7">
    <source>
        <dbReference type="Proteomes" id="UP001408789"/>
    </source>
</evidence>
<dbReference type="PANTHER" id="PTHR10209:SF884">
    <property type="entry name" value="1-AMINOCYCLOPROPANE-1-CARBOXYLATE OXIDASE HOMOLOG 1-LIKE"/>
    <property type="match status" value="1"/>
</dbReference>
<dbReference type="PANTHER" id="PTHR10209">
    <property type="entry name" value="OXIDOREDUCTASE, 2OG-FE II OXYGENASE FAMILY PROTEIN"/>
    <property type="match status" value="1"/>
</dbReference>